<dbReference type="OrthoDB" id="5363962at2759"/>
<dbReference type="Gene3D" id="3.90.180.10">
    <property type="entry name" value="Medium-chain alcohol dehydrogenases, catalytic domain"/>
    <property type="match status" value="1"/>
</dbReference>
<dbReference type="VEuPathDB" id="FungiDB:DIURU_001509"/>
<comment type="cofactor">
    <cofactor evidence="1 6">
        <name>Zn(2+)</name>
        <dbReference type="ChEBI" id="CHEBI:29105"/>
    </cofactor>
</comment>
<evidence type="ECO:0000256" key="5">
    <source>
        <dbReference type="ARBA" id="ARBA00023002"/>
    </source>
</evidence>
<dbReference type="GO" id="GO:0008270">
    <property type="term" value="F:zinc ion binding"/>
    <property type="evidence" value="ECO:0007669"/>
    <property type="project" value="InterPro"/>
</dbReference>
<evidence type="ECO:0000256" key="1">
    <source>
        <dbReference type="ARBA" id="ARBA00001947"/>
    </source>
</evidence>
<evidence type="ECO:0008006" key="11">
    <source>
        <dbReference type="Google" id="ProtNLM"/>
    </source>
</evidence>
<dbReference type="Gene3D" id="3.40.50.720">
    <property type="entry name" value="NAD(P)-binding Rossmann-like Domain"/>
    <property type="match status" value="1"/>
</dbReference>
<dbReference type="OMA" id="EPNLACG"/>
<dbReference type="SUPFAM" id="SSF51735">
    <property type="entry name" value="NAD(P)-binding Rossmann-fold domains"/>
    <property type="match status" value="1"/>
</dbReference>
<dbReference type="GeneID" id="54780162"/>
<name>A0A642UT81_DIURU</name>
<evidence type="ECO:0000256" key="4">
    <source>
        <dbReference type="ARBA" id="ARBA00022833"/>
    </source>
</evidence>
<dbReference type="GO" id="GO:0005737">
    <property type="term" value="C:cytoplasm"/>
    <property type="evidence" value="ECO:0007669"/>
    <property type="project" value="TreeGrafter"/>
</dbReference>
<dbReference type="PROSITE" id="PS00059">
    <property type="entry name" value="ADH_ZINC"/>
    <property type="match status" value="1"/>
</dbReference>
<dbReference type="InterPro" id="IPR013154">
    <property type="entry name" value="ADH-like_N"/>
</dbReference>
<dbReference type="SUPFAM" id="SSF50129">
    <property type="entry name" value="GroES-like"/>
    <property type="match status" value="1"/>
</dbReference>
<protein>
    <recommendedName>
        <fullName evidence="11">Enoyl reductase (ER) domain-containing protein</fullName>
    </recommendedName>
</protein>
<organism evidence="9 10">
    <name type="scientific">Diutina rugosa</name>
    <name type="common">Yeast</name>
    <name type="synonym">Candida rugosa</name>
    <dbReference type="NCBI Taxonomy" id="5481"/>
    <lineage>
        <taxon>Eukaryota</taxon>
        <taxon>Fungi</taxon>
        <taxon>Dikarya</taxon>
        <taxon>Ascomycota</taxon>
        <taxon>Saccharomycotina</taxon>
        <taxon>Pichiomycetes</taxon>
        <taxon>Debaryomycetaceae</taxon>
        <taxon>Diutina</taxon>
    </lineage>
</organism>
<sequence length="376" mass="40413">MKGVVFYNQHDVRYQTDVAEPQIEHPTQVKIKPRFCGICGSDLHEYEEGPILFQCPRNPISDKPYQQCMGHEMCGEVVAVGSAVTDIAVGDQVVVEATASCIDRALLEQPGSELCEACAHGKTNACHQISFVGLGFMGGGFAEYCVVDQYHCVKYDPDVIPNDIAALVEPLSVAWHAIEVAKVKPSHSALVLGAGPIGLCVVLALKAQGLRHIVVSEPAPARRALANSFGAIVYDPTSAASVAESDEALRQMSAGGLGYDRAYDCSGIPVTFNCMVQSLRSGGVGTNVAIWPPRPVPLMVMDLTLRERFIVGSMCYTRADFESVVAAFEAKKFHPEEVRQLVTKVVPLPDTVSGGFDELLKNRAAHIKILIDSGSG</sequence>
<comment type="similarity">
    <text evidence="2 6">Belongs to the zinc-containing alcohol dehydrogenase family.</text>
</comment>
<feature type="domain" description="Alcohol dehydrogenase-like N-terminal" evidence="8">
    <location>
        <begin position="26"/>
        <end position="155"/>
    </location>
</feature>
<keyword evidence="3 6" id="KW-0479">Metal-binding</keyword>
<proteinExistence type="inferred from homology"/>
<keyword evidence="10" id="KW-1185">Reference proteome</keyword>
<evidence type="ECO:0000256" key="2">
    <source>
        <dbReference type="ARBA" id="ARBA00008072"/>
    </source>
</evidence>
<keyword evidence="4 6" id="KW-0862">Zinc</keyword>
<dbReference type="AlphaFoldDB" id="A0A642UT81"/>
<evidence type="ECO:0000259" key="7">
    <source>
        <dbReference type="Pfam" id="PF00107"/>
    </source>
</evidence>
<evidence type="ECO:0000259" key="8">
    <source>
        <dbReference type="Pfam" id="PF08240"/>
    </source>
</evidence>
<dbReference type="CDD" id="cd08233">
    <property type="entry name" value="butanediol_DH_like"/>
    <property type="match status" value="1"/>
</dbReference>
<accession>A0A642UT81</accession>
<feature type="domain" description="Alcohol dehydrogenase-like C-terminal" evidence="7">
    <location>
        <begin position="196"/>
        <end position="328"/>
    </location>
</feature>
<dbReference type="Pfam" id="PF08240">
    <property type="entry name" value="ADH_N"/>
    <property type="match status" value="1"/>
</dbReference>
<dbReference type="EMBL" id="SWFT01000050">
    <property type="protein sequence ID" value="KAA8905081.1"/>
    <property type="molecule type" value="Genomic_DNA"/>
</dbReference>
<dbReference type="InterPro" id="IPR002328">
    <property type="entry name" value="ADH_Zn_CS"/>
</dbReference>
<comment type="caution">
    <text evidence="9">The sequence shown here is derived from an EMBL/GenBank/DDBJ whole genome shotgun (WGS) entry which is preliminary data.</text>
</comment>
<dbReference type="InterPro" id="IPR011032">
    <property type="entry name" value="GroES-like_sf"/>
</dbReference>
<dbReference type="Pfam" id="PF00107">
    <property type="entry name" value="ADH_zinc_N"/>
    <property type="match status" value="1"/>
</dbReference>
<dbReference type="GO" id="GO:0034079">
    <property type="term" value="P:butanediol biosynthetic process"/>
    <property type="evidence" value="ECO:0007669"/>
    <property type="project" value="TreeGrafter"/>
</dbReference>
<dbReference type="PANTHER" id="PTHR43161">
    <property type="entry name" value="SORBITOL DEHYDROGENASE"/>
    <property type="match status" value="1"/>
</dbReference>
<gene>
    <name evidence="9" type="ORF">DIURU_001509</name>
</gene>
<dbReference type="Proteomes" id="UP000449547">
    <property type="component" value="Unassembled WGS sequence"/>
</dbReference>
<keyword evidence="5" id="KW-0560">Oxidoreductase</keyword>
<dbReference type="InterPro" id="IPR036291">
    <property type="entry name" value="NAD(P)-bd_dom_sf"/>
</dbReference>
<evidence type="ECO:0000313" key="10">
    <source>
        <dbReference type="Proteomes" id="UP000449547"/>
    </source>
</evidence>
<dbReference type="GO" id="GO:0000721">
    <property type="term" value="F:(R,R)-butanediol dehydrogenase activity"/>
    <property type="evidence" value="ECO:0007669"/>
    <property type="project" value="TreeGrafter"/>
</dbReference>
<dbReference type="RefSeq" id="XP_034013467.1">
    <property type="nucleotide sequence ID" value="XM_034154060.1"/>
</dbReference>
<dbReference type="PANTHER" id="PTHR43161:SF23">
    <property type="entry name" value="(R,R)-BUTANEDIOL DEHYDROGENASE-RELATED"/>
    <property type="match status" value="1"/>
</dbReference>
<evidence type="ECO:0000256" key="3">
    <source>
        <dbReference type="ARBA" id="ARBA00022723"/>
    </source>
</evidence>
<evidence type="ECO:0000313" key="9">
    <source>
        <dbReference type="EMBL" id="KAA8905081.1"/>
    </source>
</evidence>
<reference evidence="9 10" key="1">
    <citation type="submission" date="2019-07" db="EMBL/GenBank/DDBJ databases">
        <title>Genome assembly of two rare yeast pathogens: Diutina rugosa and Trichomonascus ciferrii.</title>
        <authorList>
            <person name="Mixao V."/>
            <person name="Saus E."/>
            <person name="Hansen A."/>
            <person name="Lass-Flor C."/>
            <person name="Gabaldon T."/>
        </authorList>
    </citation>
    <scope>NUCLEOTIDE SEQUENCE [LARGE SCALE GENOMIC DNA]</scope>
    <source>
        <strain evidence="9 10">CBS 613</strain>
    </source>
</reference>
<dbReference type="InterPro" id="IPR013149">
    <property type="entry name" value="ADH-like_C"/>
</dbReference>
<evidence type="ECO:0000256" key="6">
    <source>
        <dbReference type="RuleBase" id="RU361277"/>
    </source>
</evidence>